<name>A0A839QYM1_9MICO</name>
<feature type="transmembrane region" description="Helical" evidence="1">
    <location>
        <begin position="88"/>
        <end position="107"/>
    </location>
</feature>
<comment type="caution">
    <text evidence="2">The sequence shown here is derived from an EMBL/GenBank/DDBJ whole genome shotgun (WGS) entry which is preliminary data.</text>
</comment>
<dbReference type="Proteomes" id="UP000568050">
    <property type="component" value="Unassembled WGS sequence"/>
</dbReference>
<dbReference type="EMBL" id="JACHWP010000002">
    <property type="protein sequence ID" value="MBB3023051.1"/>
    <property type="molecule type" value="Genomic_DNA"/>
</dbReference>
<feature type="transmembrane region" description="Helical" evidence="1">
    <location>
        <begin position="293"/>
        <end position="312"/>
    </location>
</feature>
<keyword evidence="1" id="KW-1133">Transmembrane helix</keyword>
<reference evidence="2 3" key="1">
    <citation type="submission" date="2020-08" db="EMBL/GenBank/DDBJ databases">
        <title>Sequencing the genomes of 1000 actinobacteria strains.</title>
        <authorList>
            <person name="Klenk H.-P."/>
        </authorList>
    </citation>
    <scope>NUCLEOTIDE SEQUENCE [LARGE SCALE GENOMIC DNA]</scope>
    <source>
        <strain evidence="2 3">DSM 23040</strain>
    </source>
</reference>
<dbReference type="AlphaFoldDB" id="A0A839QYM1"/>
<evidence type="ECO:0000313" key="2">
    <source>
        <dbReference type="EMBL" id="MBB3023051.1"/>
    </source>
</evidence>
<keyword evidence="1" id="KW-0812">Transmembrane</keyword>
<evidence type="ECO:0000313" key="3">
    <source>
        <dbReference type="Proteomes" id="UP000568050"/>
    </source>
</evidence>
<proteinExistence type="predicted"/>
<feature type="transmembrane region" description="Helical" evidence="1">
    <location>
        <begin position="318"/>
        <end position="336"/>
    </location>
</feature>
<organism evidence="2 3">
    <name type="scientific">Helcobacillus massiliensis</name>
    <dbReference type="NCBI Taxonomy" id="521392"/>
    <lineage>
        <taxon>Bacteria</taxon>
        <taxon>Bacillati</taxon>
        <taxon>Actinomycetota</taxon>
        <taxon>Actinomycetes</taxon>
        <taxon>Micrococcales</taxon>
        <taxon>Dermabacteraceae</taxon>
        <taxon>Helcobacillus</taxon>
    </lineage>
</organism>
<feature type="transmembrane region" description="Helical" evidence="1">
    <location>
        <begin position="184"/>
        <end position="208"/>
    </location>
</feature>
<accession>A0A839QYM1</accession>
<evidence type="ECO:0000256" key="1">
    <source>
        <dbReference type="SAM" id="Phobius"/>
    </source>
</evidence>
<keyword evidence="1" id="KW-0472">Membrane</keyword>
<dbReference type="RefSeq" id="WP_183375831.1">
    <property type="nucleotide sequence ID" value="NZ_CBCSFZ010000001.1"/>
</dbReference>
<sequence>MSTSGDDRSPEGAGWAARAEFALVMRHEADADAADAAIQRALRDIDGSGQSADDALGDPDEWADAQAAQWREDAAPVFETGPTVDLRTFLIGVPAGATVLSVLFFVVELIQDGLRMQHSLMSVLFPLLLSVLMLILIAVYERIEARAGMLIAGAVCVVLGLAGASLIALAAAFGNIGFGEASTFWGLALVAGYALLTAVVSAVVLTLIPAPESRSAAAAPVGPLSDADWEKRFLAAARRRRSVREAQRTQALAEARTHVAETGASMQEEFGSPEGYAQRLIEEPGLAKRRTSLIRFIALLGIGGVLISTAFSDGSPSVGEWVFIGLWVLLVVLGVGEQIRHRREAREGKDKGATGRLQE</sequence>
<feature type="transmembrane region" description="Helical" evidence="1">
    <location>
        <begin position="119"/>
        <end position="140"/>
    </location>
</feature>
<protein>
    <submittedName>
        <fullName evidence="2">Uncharacterized protein</fullName>
    </submittedName>
</protein>
<feature type="transmembrane region" description="Helical" evidence="1">
    <location>
        <begin position="147"/>
        <end position="172"/>
    </location>
</feature>
<keyword evidence="3" id="KW-1185">Reference proteome</keyword>
<gene>
    <name evidence="2" type="ORF">FHX50_001334</name>
</gene>